<dbReference type="GO" id="GO:0001228">
    <property type="term" value="F:DNA-binding transcription activator activity, RNA polymerase II-specific"/>
    <property type="evidence" value="ECO:0007669"/>
    <property type="project" value="TreeGrafter"/>
</dbReference>
<keyword evidence="2" id="KW-0862">Zinc</keyword>
<dbReference type="Pfam" id="PF04082">
    <property type="entry name" value="Fungal_trans"/>
    <property type="match status" value="1"/>
</dbReference>
<organism evidence="8 9">
    <name type="scientific">Ramularia collo-cygni</name>
    <dbReference type="NCBI Taxonomy" id="112498"/>
    <lineage>
        <taxon>Eukaryota</taxon>
        <taxon>Fungi</taxon>
        <taxon>Dikarya</taxon>
        <taxon>Ascomycota</taxon>
        <taxon>Pezizomycotina</taxon>
        <taxon>Dothideomycetes</taxon>
        <taxon>Dothideomycetidae</taxon>
        <taxon>Mycosphaerellales</taxon>
        <taxon>Mycosphaerellaceae</taxon>
        <taxon>Ramularia</taxon>
    </lineage>
</organism>
<evidence type="ECO:0000313" key="8">
    <source>
        <dbReference type="EMBL" id="CZT21696.1"/>
    </source>
</evidence>
<keyword evidence="5" id="KW-0804">Transcription</keyword>
<dbReference type="CDD" id="cd12148">
    <property type="entry name" value="fungal_TF_MHR"/>
    <property type="match status" value="1"/>
</dbReference>
<proteinExistence type="predicted"/>
<dbReference type="Proteomes" id="UP000225277">
    <property type="component" value="Unassembled WGS sequence"/>
</dbReference>
<dbReference type="PANTHER" id="PTHR31944">
    <property type="entry name" value="HEME-RESPONSIVE ZINC FINGER TRANSCRIPTION FACTOR HAP1"/>
    <property type="match status" value="1"/>
</dbReference>
<dbReference type="InterPro" id="IPR051430">
    <property type="entry name" value="Fungal_TF_Env_Response"/>
</dbReference>
<keyword evidence="3" id="KW-0805">Transcription regulation</keyword>
<accession>A0A2D3VD41</accession>
<keyword evidence="6" id="KW-0539">Nucleus</keyword>
<dbReference type="GO" id="GO:0006351">
    <property type="term" value="P:DNA-templated transcription"/>
    <property type="evidence" value="ECO:0007669"/>
    <property type="project" value="InterPro"/>
</dbReference>
<feature type="domain" description="Xylanolytic transcriptional activator regulatory" evidence="7">
    <location>
        <begin position="103"/>
        <end position="281"/>
    </location>
</feature>
<name>A0A2D3VD41_9PEZI</name>
<dbReference type="GO" id="GO:0005634">
    <property type="term" value="C:nucleus"/>
    <property type="evidence" value="ECO:0007669"/>
    <property type="project" value="TreeGrafter"/>
</dbReference>
<sequence>MTGHNFTIPVTVPRLRHTQEKVKLFPSSHWLHTAEKFSLSDFGDKDVELSFVDRKAELAGTLQECRELRRAIKNEQGPQVVDPVPDILIEFPPRPMCDVLVAHYLRVFELIYRVFHIPSFWKEYEQYWTQPPALNKGFSVKLSLVMTIGLTFCEHETADSNIERLRQSSRSWIQAAQWWLTGPSEKSTKNMDGIQISCLLLLARQVTSAGPSPWLSEGSLLHMAMAMGLHRDPKLFRLSPFQAEFRTRLWTTVLELVLHGSMNASIPLLLSSLDFDDRIPQNIEDEAFGPESENLPSPRPITEFTQSSIQIFMRQSLHLRMEAARLMQNLHREQSHDQAIDLATKLQRVCRDVATHCRIHWNQAGTMHPDFLDMQLRRYILVLHRPFMLRVQKEPRFYISQKICLESAMIIASHAERIKLPSTTLDDLSRLMIMSTGTFRGPLTLEIITILSLHVLSQLEDSSGGNAATSASSAGGVCLDPLAEMARAQRAPIMRVLEHIKDQLLQIIKLGHPTLKRYVFLAGVLSQIRAMESGQRVQTAVIKTAQESLKECYEILQSFRPTGVSQDILDGFTFGEGTMGFDFGIQDTDYLDLSSFLLAPV</sequence>
<evidence type="ECO:0000256" key="1">
    <source>
        <dbReference type="ARBA" id="ARBA00022723"/>
    </source>
</evidence>
<dbReference type="OrthoDB" id="4236860at2759"/>
<evidence type="ECO:0000256" key="2">
    <source>
        <dbReference type="ARBA" id="ARBA00022833"/>
    </source>
</evidence>
<evidence type="ECO:0000256" key="4">
    <source>
        <dbReference type="ARBA" id="ARBA00023125"/>
    </source>
</evidence>
<evidence type="ECO:0000256" key="5">
    <source>
        <dbReference type="ARBA" id="ARBA00023163"/>
    </source>
</evidence>
<dbReference type="InterPro" id="IPR007219">
    <property type="entry name" value="XnlR_reg_dom"/>
</dbReference>
<dbReference type="AlphaFoldDB" id="A0A2D3VD41"/>
<dbReference type="GO" id="GO:0000978">
    <property type="term" value="F:RNA polymerase II cis-regulatory region sequence-specific DNA binding"/>
    <property type="evidence" value="ECO:0007669"/>
    <property type="project" value="TreeGrafter"/>
</dbReference>
<dbReference type="RefSeq" id="XP_023628585.1">
    <property type="nucleotide sequence ID" value="XM_023772817.1"/>
</dbReference>
<dbReference type="PANTHER" id="PTHR31944:SF129">
    <property type="entry name" value="ASPYRIDONES CLUSTER REGULATOR APDR-RELATED"/>
    <property type="match status" value="1"/>
</dbReference>
<gene>
    <name evidence="8" type="ORF">RCC_07561</name>
</gene>
<dbReference type="EMBL" id="FJUY01000012">
    <property type="protein sequence ID" value="CZT21696.1"/>
    <property type="molecule type" value="Genomic_DNA"/>
</dbReference>
<evidence type="ECO:0000313" key="9">
    <source>
        <dbReference type="Proteomes" id="UP000225277"/>
    </source>
</evidence>
<evidence type="ECO:0000256" key="3">
    <source>
        <dbReference type="ARBA" id="ARBA00023015"/>
    </source>
</evidence>
<protein>
    <submittedName>
        <fullName evidence="8">Related to C6 transcription factor</fullName>
    </submittedName>
</protein>
<evidence type="ECO:0000259" key="7">
    <source>
        <dbReference type="Pfam" id="PF04082"/>
    </source>
</evidence>
<dbReference type="GO" id="GO:0008270">
    <property type="term" value="F:zinc ion binding"/>
    <property type="evidence" value="ECO:0007669"/>
    <property type="project" value="InterPro"/>
</dbReference>
<keyword evidence="9" id="KW-1185">Reference proteome</keyword>
<keyword evidence="1" id="KW-0479">Metal-binding</keyword>
<reference evidence="8 9" key="1">
    <citation type="submission" date="2016-03" db="EMBL/GenBank/DDBJ databases">
        <authorList>
            <person name="Ploux O."/>
        </authorList>
    </citation>
    <scope>NUCLEOTIDE SEQUENCE [LARGE SCALE GENOMIC DNA]</scope>
    <source>
        <strain evidence="8 9">URUG2</strain>
    </source>
</reference>
<dbReference type="GeneID" id="35602676"/>
<evidence type="ECO:0000256" key="6">
    <source>
        <dbReference type="ARBA" id="ARBA00023242"/>
    </source>
</evidence>
<keyword evidence="4" id="KW-0238">DNA-binding</keyword>